<evidence type="ECO:0000256" key="1">
    <source>
        <dbReference type="SAM" id="Phobius"/>
    </source>
</evidence>
<feature type="domain" description="Endonuclease/exonuclease/phosphatase" evidence="2">
    <location>
        <begin position="112"/>
        <end position="323"/>
    </location>
</feature>
<keyword evidence="1" id="KW-1133">Transmembrane helix</keyword>
<dbReference type="RefSeq" id="WP_059035922.1">
    <property type="nucleotide sequence ID" value="NZ_JAADZU010000008.1"/>
</dbReference>
<proteinExistence type="predicted"/>
<name>A0A7K3LKI2_9ACTN</name>
<organism evidence="3 4">
    <name type="scientific">Gordonia desulfuricans</name>
    <dbReference type="NCBI Taxonomy" id="89051"/>
    <lineage>
        <taxon>Bacteria</taxon>
        <taxon>Bacillati</taxon>
        <taxon>Actinomycetota</taxon>
        <taxon>Actinomycetes</taxon>
        <taxon>Mycobacteriales</taxon>
        <taxon>Gordoniaceae</taxon>
        <taxon>Gordonia</taxon>
    </lineage>
</organism>
<feature type="transmembrane region" description="Helical" evidence="1">
    <location>
        <begin position="81"/>
        <end position="99"/>
    </location>
</feature>
<evidence type="ECO:0000313" key="3">
    <source>
        <dbReference type="EMBL" id="NDK88734.1"/>
    </source>
</evidence>
<keyword evidence="4" id="KW-1185">Reference proteome</keyword>
<dbReference type="SUPFAM" id="SSF56219">
    <property type="entry name" value="DNase I-like"/>
    <property type="match status" value="1"/>
</dbReference>
<protein>
    <submittedName>
        <fullName evidence="3">Endonuclease/exonuclease/phosphatase family protein</fullName>
    </submittedName>
</protein>
<evidence type="ECO:0000313" key="4">
    <source>
        <dbReference type="Proteomes" id="UP000466307"/>
    </source>
</evidence>
<dbReference type="GO" id="GO:0004519">
    <property type="term" value="F:endonuclease activity"/>
    <property type="evidence" value="ECO:0007669"/>
    <property type="project" value="UniProtKB-KW"/>
</dbReference>
<keyword evidence="3" id="KW-0269">Exonuclease</keyword>
<keyword evidence="3" id="KW-0378">Hydrolase</keyword>
<dbReference type="GO" id="GO:0004527">
    <property type="term" value="F:exonuclease activity"/>
    <property type="evidence" value="ECO:0007669"/>
    <property type="project" value="UniProtKB-KW"/>
</dbReference>
<evidence type="ECO:0000259" key="2">
    <source>
        <dbReference type="Pfam" id="PF03372"/>
    </source>
</evidence>
<feature type="transmembrane region" description="Helical" evidence="1">
    <location>
        <begin position="18"/>
        <end position="43"/>
    </location>
</feature>
<keyword evidence="3" id="KW-0540">Nuclease</keyword>
<keyword evidence="3" id="KW-0255">Endonuclease</keyword>
<sequence length="333" mass="35178">MADPGVAPAGQRSGLRTVVGWAATLVGVAGVCVGILAVAAHYASWVSTTASRVAAFTPVLIVVGAVGTVILLVARRWVLGIVGVLVLAVGIVTQAPLYIGESSPADGDLVVMQANVYLGRADTAALADTVRENRVDVLTVVELTPAALERIQASELVATLPYSFTSPGPDGRGVGVFARYPITDGELLEGYRLGNIRAEIELPGHGTHALYALHPLPPWPEEAWRWYAELDRLSERLTAERLPLIIGADMNSTWDHSRYRDLLDVTSDTPGLIDAAERVGAGFAPTYPANSTLPPLIAIDHILTRGGPQPTSFRTVALPGSDHRGVIATVRPA</sequence>
<dbReference type="InterPro" id="IPR005135">
    <property type="entry name" value="Endo/exonuclease/phosphatase"/>
</dbReference>
<reference evidence="3 4" key="1">
    <citation type="submission" date="2020-01" db="EMBL/GenBank/DDBJ databases">
        <title>Investigation of new actinobacteria for the biodesulphurisation of diesel fuel.</title>
        <authorList>
            <person name="Athi Narayanan S.M."/>
        </authorList>
    </citation>
    <scope>NUCLEOTIDE SEQUENCE [LARGE SCALE GENOMIC DNA]</scope>
    <source>
        <strain evidence="3 4">213E</strain>
    </source>
</reference>
<accession>A0A7K3LKI2</accession>
<feature type="transmembrane region" description="Helical" evidence="1">
    <location>
        <begin position="55"/>
        <end position="74"/>
    </location>
</feature>
<dbReference type="AlphaFoldDB" id="A0A7K3LKI2"/>
<gene>
    <name evidence="3" type="ORF">GYA93_03930</name>
</gene>
<dbReference type="Gene3D" id="3.60.10.10">
    <property type="entry name" value="Endonuclease/exonuclease/phosphatase"/>
    <property type="match status" value="1"/>
</dbReference>
<comment type="caution">
    <text evidence="3">The sequence shown here is derived from an EMBL/GenBank/DDBJ whole genome shotgun (WGS) entry which is preliminary data.</text>
</comment>
<keyword evidence="1" id="KW-0472">Membrane</keyword>
<dbReference type="InterPro" id="IPR036691">
    <property type="entry name" value="Endo/exonu/phosph_ase_sf"/>
</dbReference>
<keyword evidence="1" id="KW-0812">Transmembrane</keyword>
<dbReference type="Pfam" id="PF03372">
    <property type="entry name" value="Exo_endo_phos"/>
    <property type="match status" value="1"/>
</dbReference>
<dbReference type="Proteomes" id="UP000466307">
    <property type="component" value="Unassembled WGS sequence"/>
</dbReference>
<dbReference type="EMBL" id="JAADZU010000008">
    <property type="protein sequence ID" value="NDK88734.1"/>
    <property type="molecule type" value="Genomic_DNA"/>
</dbReference>